<keyword evidence="2" id="KW-1185">Reference proteome</keyword>
<organism evidence="1 2">
    <name type="scientific">Williamsia marianensis</name>
    <dbReference type="NCBI Taxonomy" id="85044"/>
    <lineage>
        <taxon>Bacteria</taxon>
        <taxon>Bacillati</taxon>
        <taxon>Actinomycetota</taxon>
        <taxon>Actinomycetes</taxon>
        <taxon>Mycobacteriales</taxon>
        <taxon>Nocardiaceae</taxon>
        <taxon>Williamsia</taxon>
    </lineage>
</organism>
<evidence type="ECO:0000313" key="1">
    <source>
        <dbReference type="EMBL" id="MDV7136744.1"/>
    </source>
</evidence>
<proteinExistence type="predicted"/>
<dbReference type="Proteomes" id="UP001185792">
    <property type="component" value="Unassembled WGS sequence"/>
</dbReference>
<protein>
    <recommendedName>
        <fullName evidence="3">DUF222 domain-containing protein</fullName>
    </recommendedName>
</protein>
<name>A0ABU4EZR4_WILMA</name>
<reference evidence="1 2" key="1">
    <citation type="submission" date="2023-10" db="EMBL/GenBank/DDBJ databases">
        <title>Development of a sustainable strategy for remediation of hydrocarbon-contaminated territories based on the waste exchange concept.</title>
        <authorList>
            <person name="Krivoruchko A."/>
        </authorList>
    </citation>
    <scope>NUCLEOTIDE SEQUENCE [LARGE SCALE GENOMIC DNA]</scope>
    <source>
        <strain evidence="1 2">IEGM 1236</strain>
    </source>
</reference>
<accession>A0ABU4EZR4</accession>
<gene>
    <name evidence="1" type="ORF">R4198_23875</name>
</gene>
<evidence type="ECO:0000313" key="2">
    <source>
        <dbReference type="Proteomes" id="UP001185792"/>
    </source>
</evidence>
<comment type="caution">
    <text evidence="1">The sequence shown here is derived from an EMBL/GenBank/DDBJ whole genome shotgun (WGS) entry which is preliminary data.</text>
</comment>
<evidence type="ECO:0008006" key="3">
    <source>
        <dbReference type="Google" id="ProtNLM"/>
    </source>
</evidence>
<dbReference type="EMBL" id="JAWLUM010000005">
    <property type="protein sequence ID" value="MDV7136744.1"/>
    <property type="molecule type" value="Genomic_DNA"/>
</dbReference>
<sequence>MSTMAVQDETVRQIVARVWRTEIGLPEKMDPTEQQAFLDQEGERIENLIEDQIPGQGPLVEQYRREHNQAPDYKTTVRLINMARMQASEQILAQELYSKVPEPVAEFEPLQSLEELAEEQQARDADVLAANRHDRDRWMRPLHRSEPTPEVQELVGQLWPHRTAWFRVSAQYLIQARSEDREPIPTGLHDPLLAEFTNQVEQELRAKGRVRDAEAGR</sequence>